<comment type="caution">
    <text evidence="1">The sequence shown here is derived from an EMBL/GenBank/DDBJ whole genome shotgun (WGS) entry which is preliminary data.</text>
</comment>
<sequence>LKIHVSCDDAASHGKSIRLEEVESAENIEKLTSPFDRLPPKAVLRVMSFLTMQERWRMRLSRRLKDIEESERLHIPMLRVVSCDQAVSDGCTIRVPPDPSHWAQAHGQVIEPEKAGNVIAILKKLSQYSIGTMHLHLPCSSWLVFRDDVLK</sequence>
<dbReference type="EMBL" id="BTRK01000005">
    <property type="protein sequence ID" value="GMR55500.1"/>
    <property type="molecule type" value="Genomic_DNA"/>
</dbReference>
<feature type="non-terminal residue" evidence="1">
    <location>
        <position position="1"/>
    </location>
</feature>
<proteinExistence type="predicted"/>
<dbReference type="AlphaFoldDB" id="A0AAN5I8Z5"/>
<organism evidence="1 2">
    <name type="scientific">Pristionchus mayeri</name>
    <dbReference type="NCBI Taxonomy" id="1317129"/>
    <lineage>
        <taxon>Eukaryota</taxon>
        <taxon>Metazoa</taxon>
        <taxon>Ecdysozoa</taxon>
        <taxon>Nematoda</taxon>
        <taxon>Chromadorea</taxon>
        <taxon>Rhabditida</taxon>
        <taxon>Rhabditina</taxon>
        <taxon>Diplogasteromorpha</taxon>
        <taxon>Diplogasteroidea</taxon>
        <taxon>Neodiplogasteridae</taxon>
        <taxon>Pristionchus</taxon>
    </lineage>
</organism>
<gene>
    <name evidence="1" type="ORF">PMAYCL1PPCAC_25695</name>
</gene>
<reference evidence="2" key="1">
    <citation type="submission" date="2022-10" db="EMBL/GenBank/DDBJ databases">
        <title>Genome assembly of Pristionchus species.</title>
        <authorList>
            <person name="Yoshida K."/>
            <person name="Sommer R.J."/>
        </authorList>
    </citation>
    <scope>NUCLEOTIDE SEQUENCE [LARGE SCALE GENOMIC DNA]</scope>
    <source>
        <strain evidence="2">RS5460</strain>
    </source>
</reference>
<evidence type="ECO:0008006" key="3">
    <source>
        <dbReference type="Google" id="ProtNLM"/>
    </source>
</evidence>
<evidence type="ECO:0000313" key="2">
    <source>
        <dbReference type="Proteomes" id="UP001328107"/>
    </source>
</evidence>
<name>A0AAN5I8Z5_9BILA</name>
<dbReference type="Proteomes" id="UP001328107">
    <property type="component" value="Unassembled WGS sequence"/>
</dbReference>
<evidence type="ECO:0000313" key="1">
    <source>
        <dbReference type="EMBL" id="GMR55500.1"/>
    </source>
</evidence>
<keyword evidence="2" id="KW-1185">Reference proteome</keyword>
<accession>A0AAN5I8Z5</accession>
<feature type="non-terminal residue" evidence="1">
    <location>
        <position position="151"/>
    </location>
</feature>
<protein>
    <recommendedName>
        <fullName evidence="3">F-box domain-containing protein</fullName>
    </recommendedName>
</protein>